<dbReference type="GO" id="GO:0003723">
    <property type="term" value="F:RNA binding"/>
    <property type="evidence" value="ECO:0007669"/>
    <property type="project" value="UniProtKB-UniRule"/>
</dbReference>
<dbReference type="Gene3D" id="3.30.70.330">
    <property type="match status" value="2"/>
</dbReference>
<feature type="domain" description="RRM" evidence="3">
    <location>
        <begin position="315"/>
        <end position="388"/>
    </location>
</feature>
<keyword evidence="1" id="KW-0694">RNA-binding</keyword>
<feature type="compositionally biased region" description="Basic and acidic residues" evidence="2">
    <location>
        <begin position="212"/>
        <end position="222"/>
    </location>
</feature>
<dbReference type="SUPFAM" id="SSF54928">
    <property type="entry name" value="RNA-binding domain, RBD"/>
    <property type="match status" value="1"/>
</dbReference>
<keyword evidence="5" id="KW-1185">Reference proteome</keyword>
<proteinExistence type="predicted"/>
<protein>
    <recommendedName>
        <fullName evidence="3">RRM domain-containing protein</fullName>
    </recommendedName>
</protein>
<evidence type="ECO:0000259" key="3">
    <source>
        <dbReference type="PROSITE" id="PS50102"/>
    </source>
</evidence>
<organism evidence="4 5">
    <name type="scientific">Myotis myotis</name>
    <name type="common">Greater mouse-eared bat</name>
    <name type="synonym">Vespertilio myotis</name>
    <dbReference type="NCBI Taxonomy" id="51298"/>
    <lineage>
        <taxon>Eukaryota</taxon>
        <taxon>Metazoa</taxon>
        <taxon>Chordata</taxon>
        <taxon>Craniata</taxon>
        <taxon>Vertebrata</taxon>
        <taxon>Euteleostomi</taxon>
        <taxon>Mammalia</taxon>
        <taxon>Eutheria</taxon>
        <taxon>Laurasiatheria</taxon>
        <taxon>Chiroptera</taxon>
        <taxon>Yangochiroptera</taxon>
        <taxon>Vespertilionidae</taxon>
        <taxon>Myotis</taxon>
    </lineage>
</organism>
<dbReference type="InterPro" id="IPR042224">
    <property type="entry name" value="GTF2IRD2"/>
</dbReference>
<dbReference type="OrthoDB" id="10061052at2759"/>
<dbReference type="InterPro" id="IPR000504">
    <property type="entry name" value="RRM_dom"/>
</dbReference>
<accession>A0A7J7WHM1</accession>
<evidence type="ECO:0000313" key="4">
    <source>
        <dbReference type="EMBL" id="KAF6336873.1"/>
    </source>
</evidence>
<evidence type="ECO:0000256" key="1">
    <source>
        <dbReference type="PROSITE-ProRule" id="PRU00176"/>
    </source>
</evidence>
<feature type="compositionally biased region" description="Acidic residues" evidence="2">
    <location>
        <begin position="116"/>
        <end position="132"/>
    </location>
</feature>
<dbReference type="GO" id="GO:0005634">
    <property type="term" value="C:nucleus"/>
    <property type="evidence" value="ECO:0007669"/>
    <property type="project" value="TreeGrafter"/>
</dbReference>
<feature type="compositionally biased region" description="Acidic residues" evidence="2">
    <location>
        <begin position="184"/>
        <end position="194"/>
    </location>
</feature>
<feature type="compositionally biased region" description="Acidic residues" evidence="2">
    <location>
        <begin position="8"/>
        <end position="25"/>
    </location>
</feature>
<gene>
    <name evidence="4" type="ORF">mMyoMyo1_012078</name>
</gene>
<dbReference type="EMBL" id="JABWUV010000008">
    <property type="protein sequence ID" value="KAF6336873.1"/>
    <property type="molecule type" value="Genomic_DNA"/>
</dbReference>
<feature type="region of interest" description="Disordered" evidence="2">
    <location>
        <begin position="77"/>
        <end position="222"/>
    </location>
</feature>
<feature type="domain" description="RRM" evidence="3">
    <location>
        <begin position="229"/>
        <end position="305"/>
    </location>
</feature>
<feature type="compositionally biased region" description="Acidic residues" evidence="2">
    <location>
        <begin position="146"/>
        <end position="160"/>
    </location>
</feature>
<name>A0A7J7WHM1_MYOMY</name>
<sequence length="961" mass="108374">MASPPKEVEEDSEDEEVPDEEDESSGGEVIIPQKKGKKATTTPGKKAMVSPTEKIAVATAGKKTVVTPGKEATAMLAPGKKAAVTPAKAIATPGKKEAATPDKGAGNAKNAKKEDSDEEDDGNSEEEDEVEFEPAVMKATAAAPFLDDDDEEDDSEEEPMEITPAKGKKAPVKAVLVKAKSTENEDEEEDDDEDPIKKTPDKQKKKMAKQKASPETKKQKLEAEPPVTFKLFVGNLNFNKTAAELKTGLREFFAKNDLTVVGVRVSSSRRFGYVNFKSVDDQEKALELSETKVLGYEIKLKKPKGKETKKGRNAKTLLIKNLPSKVTEHELKEVFEDAFQIRFLSNDGISKRIAYIDFKSQADAERTLEEKQGTEIGGLAIVLEHVGEKNQGQEERARKSRSWRGKQKIEQESHTFQEKWERAYFFVEVKNVPMCLICKESLSVSKEYNLRCHYETNHSRNLVGYTEKMRDKKLNELKKRLKLEHDLLLNVNKITDAAMKCSYVLREKIARASKPLTDGAFIKECLLSAAEILCPEQRQVFANINLTGNIAEQHVANVTDNLQNTLQEKVKSFVAFSIAAHESTYINNAPQLAVFIRGVDETFDVTEELLDMVPLTGTTSGNDLFLCVEKSLRKFDVDWSKLVSVSTDGNSATVGVKQLVTKLKSKVSGLCKDTELKSVHGLFLQESLCAKKLQMDHVMDIVIYTITWLHSHGSTHRKFSALFSELDTQYGHLTYMELKWLSRGMVLRQFFELLEEIDIFMSSKGKSVPQLRNKDWVKDLAFLVDIMTYVNMLDVALQGHSQMVTQMYHAVRSFLAKLCLWETHLARNNLAHFPTLRLVSENESDGLNYIPKIKELKTEFQKRFSDFKLYENELILFSSPFSININNVNEELQMEVIELQHNTILKTKYDDVGIPEFFKYLGNSYPKYKNHCAKILSMFGSTYICEQLFSVMTQNNTIAPS</sequence>
<evidence type="ECO:0000313" key="5">
    <source>
        <dbReference type="Proteomes" id="UP000527355"/>
    </source>
</evidence>
<dbReference type="VEuPathDB" id="HostDB:LOC118661948"/>
<feature type="region of interest" description="Disordered" evidence="2">
    <location>
        <begin position="1"/>
        <end position="50"/>
    </location>
</feature>
<comment type="caution">
    <text evidence="4">The sequence shown here is derived from an EMBL/GenBank/DDBJ whole genome shotgun (WGS) entry which is preliminary data.</text>
</comment>
<dbReference type="Proteomes" id="UP000527355">
    <property type="component" value="Unassembled WGS sequence"/>
</dbReference>
<dbReference type="SMART" id="SM00360">
    <property type="entry name" value="RRM"/>
    <property type="match status" value="2"/>
</dbReference>
<dbReference type="PANTHER" id="PTHR47831:SF1">
    <property type="entry name" value="GENERAL TRANSCRIPTION FACTOR II-I REPEAT DOMAIN-CONTAINING PROTEIN 2A-RELATED"/>
    <property type="match status" value="1"/>
</dbReference>
<dbReference type="AlphaFoldDB" id="A0A7J7WHM1"/>
<dbReference type="PROSITE" id="PS50102">
    <property type="entry name" value="RRM"/>
    <property type="match status" value="2"/>
</dbReference>
<reference evidence="4 5" key="1">
    <citation type="journal article" date="2020" name="Nature">
        <title>Six reference-quality genomes reveal evolution of bat adaptations.</title>
        <authorList>
            <person name="Jebb D."/>
            <person name="Huang Z."/>
            <person name="Pippel M."/>
            <person name="Hughes G.M."/>
            <person name="Lavrichenko K."/>
            <person name="Devanna P."/>
            <person name="Winkler S."/>
            <person name="Jermiin L.S."/>
            <person name="Skirmuntt E.C."/>
            <person name="Katzourakis A."/>
            <person name="Burkitt-Gray L."/>
            <person name="Ray D.A."/>
            <person name="Sullivan K.A.M."/>
            <person name="Roscito J.G."/>
            <person name="Kirilenko B.M."/>
            <person name="Davalos L.M."/>
            <person name="Corthals A.P."/>
            <person name="Power M.L."/>
            <person name="Jones G."/>
            <person name="Ransome R.D."/>
            <person name="Dechmann D.K.N."/>
            <person name="Locatelli A.G."/>
            <person name="Puechmaille S.J."/>
            <person name="Fedrigo O."/>
            <person name="Jarvis E.D."/>
            <person name="Hiller M."/>
            <person name="Vernes S.C."/>
            <person name="Myers E.W."/>
            <person name="Teeling E.C."/>
        </authorList>
    </citation>
    <scope>NUCLEOTIDE SEQUENCE [LARGE SCALE GENOMIC DNA]</scope>
    <source>
        <strain evidence="4">MMyoMyo1</strain>
        <tissue evidence="4">Flight muscle</tissue>
    </source>
</reference>
<dbReference type="SUPFAM" id="SSF53098">
    <property type="entry name" value="Ribonuclease H-like"/>
    <property type="match status" value="1"/>
</dbReference>
<dbReference type="Pfam" id="PF00076">
    <property type="entry name" value="RRM_1"/>
    <property type="match status" value="2"/>
</dbReference>
<dbReference type="PANTHER" id="PTHR47831">
    <property type="entry name" value="GENERAL TRANSCRIPTION FACTOR II-I REPEAT DOMAIN-CONTAINING PROTEIN 2"/>
    <property type="match status" value="1"/>
</dbReference>
<dbReference type="InterPro" id="IPR035979">
    <property type="entry name" value="RBD_domain_sf"/>
</dbReference>
<dbReference type="InterPro" id="IPR012337">
    <property type="entry name" value="RNaseH-like_sf"/>
</dbReference>
<dbReference type="InterPro" id="IPR012677">
    <property type="entry name" value="Nucleotide-bd_a/b_plait_sf"/>
</dbReference>
<evidence type="ECO:0000256" key="2">
    <source>
        <dbReference type="SAM" id="MobiDB-lite"/>
    </source>
</evidence>